<evidence type="ECO:0000256" key="4">
    <source>
        <dbReference type="ARBA" id="ARBA00022692"/>
    </source>
</evidence>
<evidence type="ECO:0000256" key="1">
    <source>
        <dbReference type="ARBA" id="ARBA00004141"/>
    </source>
</evidence>
<comment type="subcellular location">
    <subcellularLocation>
        <location evidence="1">Membrane</location>
        <topology evidence="1">Multi-pass membrane protein</topology>
    </subcellularLocation>
</comment>
<keyword evidence="12" id="KW-0496">Mitochondrion</keyword>
<evidence type="ECO:0000256" key="8">
    <source>
        <dbReference type="ARBA" id="ARBA00023136"/>
    </source>
</evidence>
<evidence type="ECO:0000256" key="10">
    <source>
        <dbReference type="ARBA" id="ARBA00049551"/>
    </source>
</evidence>
<evidence type="ECO:0000256" key="6">
    <source>
        <dbReference type="ARBA" id="ARBA00022989"/>
    </source>
</evidence>
<evidence type="ECO:0000256" key="9">
    <source>
        <dbReference type="ARBA" id="ARBA00031586"/>
    </source>
</evidence>
<comment type="catalytic activity">
    <reaction evidence="10">
        <text>a ubiquinone + NADH + 5 H(+)(in) = a ubiquinol + NAD(+) + 4 H(+)(out)</text>
        <dbReference type="Rhea" id="RHEA:29091"/>
        <dbReference type="Rhea" id="RHEA-COMP:9565"/>
        <dbReference type="Rhea" id="RHEA-COMP:9566"/>
        <dbReference type="ChEBI" id="CHEBI:15378"/>
        <dbReference type="ChEBI" id="CHEBI:16389"/>
        <dbReference type="ChEBI" id="CHEBI:17976"/>
        <dbReference type="ChEBI" id="CHEBI:57540"/>
        <dbReference type="ChEBI" id="CHEBI:57945"/>
        <dbReference type="EC" id="7.1.1.2"/>
    </reaction>
</comment>
<keyword evidence="5" id="KW-1278">Translocase</keyword>
<comment type="similarity">
    <text evidence="2">Belongs to the complex I subunit 4L family.</text>
</comment>
<sequence length="87" mass="10436">MFMFFVSLFMFIYLYNHLIITLIGLEFLMLSFLMLFFFLISFFYLSKMIMLFLIMVVCESVLGLTLLLILIRSKGNENMKHLSLLLW</sequence>
<feature type="transmembrane region" description="Helical" evidence="11">
    <location>
        <begin position="49"/>
        <end position="71"/>
    </location>
</feature>
<accession>A0AAU7BNG0</accession>
<dbReference type="Gene3D" id="1.10.287.3510">
    <property type="match status" value="1"/>
</dbReference>
<keyword evidence="8 11" id="KW-0472">Membrane</keyword>
<evidence type="ECO:0000256" key="7">
    <source>
        <dbReference type="ARBA" id="ARBA00023027"/>
    </source>
</evidence>
<dbReference type="EMBL" id="PP846803">
    <property type="protein sequence ID" value="XBG54794.1"/>
    <property type="molecule type" value="Genomic_DNA"/>
</dbReference>
<name>A0AAU7BNG0_9HYME</name>
<gene>
    <name evidence="12" type="primary">nd4l</name>
</gene>
<organism evidence="12">
    <name type="scientific">Psyllaephagus populi</name>
    <dbReference type="NCBI Taxonomy" id="3122998"/>
    <lineage>
        <taxon>Eukaryota</taxon>
        <taxon>Metazoa</taxon>
        <taxon>Ecdysozoa</taxon>
        <taxon>Arthropoda</taxon>
        <taxon>Hexapoda</taxon>
        <taxon>Insecta</taxon>
        <taxon>Pterygota</taxon>
        <taxon>Neoptera</taxon>
        <taxon>Endopterygota</taxon>
        <taxon>Hymenoptera</taxon>
        <taxon>Apocrita</taxon>
        <taxon>Proctotrupomorpha</taxon>
        <taxon>Chalcidoidea</taxon>
        <taxon>Encyrtidae</taxon>
        <taxon>Encyrtinae</taxon>
        <taxon>Psyllaephagus</taxon>
    </lineage>
</organism>
<dbReference type="AlphaFoldDB" id="A0AAU7BNG0"/>
<geneLocation type="mitochondrion" evidence="12"/>
<evidence type="ECO:0000256" key="2">
    <source>
        <dbReference type="ARBA" id="ARBA00010519"/>
    </source>
</evidence>
<reference evidence="12" key="1">
    <citation type="submission" date="2024-05" db="EMBL/GenBank/DDBJ databases">
        <authorList>
            <person name="Aishan Z."/>
        </authorList>
    </citation>
    <scope>NUCLEOTIDE SEQUENCE</scope>
</reference>
<keyword evidence="4 11" id="KW-0812">Transmembrane</keyword>
<evidence type="ECO:0000313" key="12">
    <source>
        <dbReference type="EMBL" id="XBG54794.1"/>
    </source>
</evidence>
<dbReference type="GO" id="GO:0016020">
    <property type="term" value="C:membrane"/>
    <property type="evidence" value="ECO:0007669"/>
    <property type="project" value="UniProtKB-SubCell"/>
</dbReference>
<protein>
    <recommendedName>
        <fullName evidence="3">NADH-ubiquinone oxidoreductase chain 4L</fullName>
    </recommendedName>
    <alternativeName>
        <fullName evidence="9">NADH dehydrogenase subunit 4L</fullName>
    </alternativeName>
</protein>
<keyword evidence="6 11" id="KW-1133">Transmembrane helix</keyword>
<dbReference type="GO" id="GO:0008137">
    <property type="term" value="F:NADH dehydrogenase (ubiquinone) activity"/>
    <property type="evidence" value="ECO:0007669"/>
    <property type="project" value="UniProtKB-EC"/>
</dbReference>
<dbReference type="InterPro" id="IPR039428">
    <property type="entry name" value="NUOK/Mnh_C1-like"/>
</dbReference>
<feature type="transmembrane region" description="Helical" evidence="11">
    <location>
        <begin position="12"/>
        <end position="43"/>
    </location>
</feature>
<dbReference type="Pfam" id="PF00420">
    <property type="entry name" value="Oxidored_q2"/>
    <property type="match status" value="1"/>
</dbReference>
<keyword evidence="7" id="KW-0520">NAD</keyword>
<proteinExistence type="inferred from homology"/>
<evidence type="ECO:0000256" key="11">
    <source>
        <dbReference type="SAM" id="Phobius"/>
    </source>
</evidence>
<evidence type="ECO:0000256" key="3">
    <source>
        <dbReference type="ARBA" id="ARBA00016612"/>
    </source>
</evidence>
<evidence type="ECO:0000256" key="5">
    <source>
        <dbReference type="ARBA" id="ARBA00022967"/>
    </source>
</evidence>